<accession>A0A6N6MI03</accession>
<protein>
    <recommendedName>
        <fullName evidence="2 6">Malonyl CoA-acyl carrier protein transacylase</fullName>
        <ecNumber evidence="1 6">2.3.1.39</ecNumber>
    </recommendedName>
</protein>
<keyword evidence="3 6" id="KW-0808">Transferase</keyword>
<dbReference type="SMART" id="SM00827">
    <property type="entry name" value="PKS_AT"/>
    <property type="match status" value="1"/>
</dbReference>
<organism evidence="9 10">
    <name type="scientific">Pseudotamlana haliotis</name>
    <dbReference type="NCBI Taxonomy" id="2614804"/>
    <lineage>
        <taxon>Bacteria</taxon>
        <taxon>Pseudomonadati</taxon>
        <taxon>Bacteroidota</taxon>
        <taxon>Flavobacteriia</taxon>
        <taxon>Flavobacteriales</taxon>
        <taxon>Flavobacteriaceae</taxon>
        <taxon>Pseudotamlana</taxon>
    </lineage>
</organism>
<dbReference type="InterPro" id="IPR024925">
    <property type="entry name" value="Malonyl_CoA-ACP_transAc"/>
</dbReference>
<evidence type="ECO:0000313" key="9">
    <source>
        <dbReference type="EMBL" id="KAB1068386.1"/>
    </source>
</evidence>
<feature type="active site" evidence="7">
    <location>
        <position position="88"/>
    </location>
</feature>
<name>A0A6N6MI03_9FLAO</name>
<comment type="caution">
    <text evidence="9">The sequence shown here is derived from an EMBL/GenBank/DDBJ whole genome shotgun (WGS) entry which is preliminary data.</text>
</comment>
<gene>
    <name evidence="9" type="primary">fabD</name>
    <name evidence="9" type="ORF">F6U93_06710</name>
</gene>
<dbReference type="Gene3D" id="3.40.366.10">
    <property type="entry name" value="Malonyl-Coenzyme A Acyl Carrier Protein, domain 2"/>
    <property type="match status" value="1"/>
</dbReference>
<dbReference type="FunFam" id="3.30.70.250:FF:000001">
    <property type="entry name" value="Malonyl CoA-acyl carrier protein transacylase"/>
    <property type="match status" value="1"/>
</dbReference>
<dbReference type="InterPro" id="IPR016035">
    <property type="entry name" value="Acyl_Trfase/lysoPLipase"/>
</dbReference>
<dbReference type="GO" id="GO:0006633">
    <property type="term" value="P:fatty acid biosynthetic process"/>
    <property type="evidence" value="ECO:0007669"/>
    <property type="project" value="TreeGrafter"/>
</dbReference>
<dbReference type="NCBIfam" id="TIGR00128">
    <property type="entry name" value="fabD"/>
    <property type="match status" value="1"/>
</dbReference>
<dbReference type="InterPro" id="IPR016036">
    <property type="entry name" value="Malonyl_transacylase_ACP-bd"/>
</dbReference>
<dbReference type="InterPro" id="IPR014043">
    <property type="entry name" value="Acyl_transferase_dom"/>
</dbReference>
<dbReference type="Gene3D" id="3.30.70.250">
    <property type="entry name" value="Malonyl-CoA ACP transacylase, ACP-binding"/>
    <property type="match status" value="1"/>
</dbReference>
<reference evidence="9 10" key="1">
    <citation type="submission" date="2019-09" db="EMBL/GenBank/DDBJ databases">
        <authorList>
            <person name="Cao W.R."/>
        </authorList>
    </citation>
    <scope>NUCLEOTIDE SEQUENCE [LARGE SCALE GENOMIC DNA]</scope>
    <source>
        <strain evidence="9 10">B1N29</strain>
    </source>
</reference>
<dbReference type="RefSeq" id="WP_150938107.1">
    <property type="nucleotide sequence ID" value="NZ_WAAT01000037.1"/>
</dbReference>
<feature type="active site" evidence="7">
    <location>
        <position position="195"/>
    </location>
</feature>
<feature type="domain" description="Malonyl-CoA:ACP transacylase (MAT)" evidence="8">
    <location>
        <begin position="5"/>
        <end position="297"/>
    </location>
</feature>
<proteinExistence type="inferred from homology"/>
<dbReference type="SUPFAM" id="SSF52151">
    <property type="entry name" value="FabD/lysophospholipase-like"/>
    <property type="match status" value="1"/>
</dbReference>
<dbReference type="PIRSF" id="PIRSF000446">
    <property type="entry name" value="Mct"/>
    <property type="match status" value="1"/>
</dbReference>
<keyword evidence="10" id="KW-1185">Reference proteome</keyword>
<evidence type="ECO:0000256" key="4">
    <source>
        <dbReference type="ARBA" id="ARBA00023315"/>
    </source>
</evidence>
<evidence type="ECO:0000256" key="1">
    <source>
        <dbReference type="ARBA" id="ARBA00013258"/>
    </source>
</evidence>
<evidence type="ECO:0000259" key="8">
    <source>
        <dbReference type="SMART" id="SM00827"/>
    </source>
</evidence>
<dbReference type="Pfam" id="PF00698">
    <property type="entry name" value="Acyl_transf_1"/>
    <property type="match status" value="1"/>
</dbReference>
<evidence type="ECO:0000256" key="3">
    <source>
        <dbReference type="ARBA" id="ARBA00022679"/>
    </source>
</evidence>
<dbReference type="GO" id="GO:0005829">
    <property type="term" value="C:cytosol"/>
    <property type="evidence" value="ECO:0007669"/>
    <property type="project" value="TreeGrafter"/>
</dbReference>
<comment type="catalytic activity">
    <reaction evidence="5 6">
        <text>holo-[ACP] + malonyl-CoA = malonyl-[ACP] + CoA</text>
        <dbReference type="Rhea" id="RHEA:41792"/>
        <dbReference type="Rhea" id="RHEA-COMP:9623"/>
        <dbReference type="Rhea" id="RHEA-COMP:9685"/>
        <dbReference type="ChEBI" id="CHEBI:57287"/>
        <dbReference type="ChEBI" id="CHEBI:57384"/>
        <dbReference type="ChEBI" id="CHEBI:64479"/>
        <dbReference type="ChEBI" id="CHEBI:78449"/>
        <dbReference type="EC" id="2.3.1.39"/>
    </reaction>
</comment>
<evidence type="ECO:0000256" key="2">
    <source>
        <dbReference type="ARBA" id="ARBA00018953"/>
    </source>
</evidence>
<dbReference type="PANTHER" id="PTHR42681:SF1">
    <property type="entry name" value="MALONYL-COA-ACYL CARRIER PROTEIN TRANSACYLASE, MITOCHONDRIAL"/>
    <property type="match status" value="1"/>
</dbReference>
<dbReference type="InterPro" id="IPR050858">
    <property type="entry name" value="Mal-CoA-ACP_Trans/PKS_FabD"/>
</dbReference>
<evidence type="ECO:0000256" key="7">
    <source>
        <dbReference type="PIRSR" id="PIRSR000446-1"/>
    </source>
</evidence>
<sequence length="297" mass="31655">MNAYIFPGQGAQFSGMGLDLYENSQLAQELFEKANKILGFNITDIMFQGSAEDLKETKVTQPAIFLHSVILAKTLGDSFKPDMVAGHSLGEFSALVASGALTFEDGLKLVSQRALAMQKACELQPSTMAAVLGLEDQVVEDVCKQIDGVVVAANYNCPGQLVISGEIEAINKACEALKDAGARRALVLPVGGAFHSPMMEPAREELAAAIENTTFSKPNCPIYQNVTASAVTDETEIKANLISQLTAPVRWTQSVEQMIADGATLFTEVGPGKVLQGLVKKINRASETISATLESNN</sequence>
<dbReference type="AlphaFoldDB" id="A0A6N6MI03"/>
<keyword evidence="4 6" id="KW-0012">Acyltransferase</keyword>
<evidence type="ECO:0000256" key="6">
    <source>
        <dbReference type="PIRNR" id="PIRNR000446"/>
    </source>
</evidence>
<dbReference type="GO" id="GO:0004314">
    <property type="term" value="F:[acyl-carrier-protein] S-malonyltransferase activity"/>
    <property type="evidence" value="ECO:0007669"/>
    <property type="project" value="UniProtKB-EC"/>
</dbReference>
<dbReference type="InterPro" id="IPR004410">
    <property type="entry name" value="Malonyl_CoA-ACP_transAc_FabD"/>
</dbReference>
<comment type="similarity">
    <text evidence="6">Belongs to the fabD family.</text>
</comment>
<dbReference type="InterPro" id="IPR001227">
    <property type="entry name" value="Ac_transferase_dom_sf"/>
</dbReference>
<evidence type="ECO:0000313" key="10">
    <source>
        <dbReference type="Proteomes" id="UP000441333"/>
    </source>
</evidence>
<dbReference type="PANTHER" id="PTHR42681">
    <property type="entry name" value="MALONYL-COA-ACYL CARRIER PROTEIN TRANSACYLASE, MITOCHONDRIAL"/>
    <property type="match status" value="1"/>
</dbReference>
<dbReference type="EC" id="2.3.1.39" evidence="1 6"/>
<dbReference type="EMBL" id="WAAT01000037">
    <property type="protein sequence ID" value="KAB1068386.1"/>
    <property type="molecule type" value="Genomic_DNA"/>
</dbReference>
<dbReference type="Proteomes" id="UP000441333">
    <property type="component" value="Unassembled WGS sequence"/>
</dbReference>
<dbReference type="SUPFAM" id="SSF55048">
    <property type="entry name" value="Probable ACP-binding domain of malonyl-CoA ACP transacylase"/>
    <property type="match status" value="1"/>
</dbReference>
<evidence type="ECO:0000256" key="5">
    <source>
        <dbReference type="ARBA" id="ARBA00048462"/>
    </source>
</evidence>